<feature type="transmembrane region" description="Helical" evidence="5">
    <location>
        <begin position="383"/>
        <end position="403"/>
    </location>
</feature>
<gene>
    <name evidence="9" type="ORF">MGAL_10B055497</name>
</gene>
<dbReference type="InterPro" id="IPR036719">
    <property type="entry name" value="Neuro-gated_channel_TM_sf"/>
</dbReference>
<protein>
    <recommendedName>
        <fullName evidence="11">CHRNN</fullName>
    </recommendedName>
</protein>
<keyword evidence="3 5" id="KW-1133">Transmembrane helix</keyword>
<name>A0A8B6C2N9_MYTGA</name>
<dbReference type="GO" id="GO:0016020">
    <property type="term" value="C:membrane"/>
    <property type="evidence" value="ECO:0007669"/>
    <property type="project" value="UniProtKB-SubCell"/>
</dbReference>
<dbReference type="CDD" id="cd19051">
    <property type="entry name" value="LGIC_TM_cation"/>
    <property type="match status" value="1"/>
</dbReference>
<dbReference type="OrthoDB" id="6097796at2759"/>
<evidence type="ECO:0000259" key="8">
    <source>
        <dbReference type="Pfam" id="PF02932"/>
    </source>
</evidence>
<dbReference type="PANTHER" id="PTHR18945">
    <property type="entry name" value="NEUROTRANSMITTER GATED ION CHANNEL"/>
    <property type="match status" value="1"/>
</dbReference>
<evidence type="ECO:0000256" key="5">
    <source>
        <dbReference type="SAM" id="Phobius"/>
    </source>
</evidence>
<feature type="domain" description="Neurotransmitter-gated ion-channel ligand-binding" evidence="7">
    <location>
        <begin position="34"/>
        <end position="234"/>
    </location>
</feature>
<evidence type="ECO:0000259" key="7">
    <source>
        <dbReference type="Pfam" id="PF02931"/>
    </source>
</evidence>
<keyword evidence="10" id="KW-1185">Reference proteome</keyword>
<dbReference type="CDD" id="cd18989">
    <property type="entry name" value="LGIC_ECD_cation"/>
    <property type="match status" value="1"/>
</dbReference>
<dbReference type="GO" id="GO:0005230">
    <property type="term" value="F:extracellular ligand-gated monoatomic ion channel activity"/>
    <property type="evidence" value="ECO:0007669"/>
    <property type="project" value="InterPro"/>
</dbReference>
<sequence>MKRFTAVRFQFPFILILSCILFNVVNGQTSTDIKQLYTDVFITHQKAVIPNSNFSKPLEVTLKVYLLTITRFDEVDETLDTGVAILTTWNNDGISWNPSSYGNAESIVVSKTDIWTPKLVLLNSVETYEPLGENNDNLGTVLYNGSSSIFLGDLLSSKCKTNIYKFPFDTQTCVLSFVVWGLTHKEVTLTADPYPVDVTYFIPNSDWTLQSYQSRTYLLGAFDILELSLTIQRAPLYYTIMVGCPTILFGLLNPLVFLLPVESGERVGLSMTVLLSFAIFLTMVQMAVPASSNPMSLLLVFMIVTIALSGIIVAVTIYVSSLYYRDPQENMNIILKYFGSRRHRNKRLIVVVPELEKIEKENVKYSTEMNITWKDVCDGLDTYMMVIYYCIIIFINCLFFIIVTV</sequence>
<proteinExistence type="predicted"/>
<organism evidence="9 10">
    <name type="scientific">Mytilus galloprovincialis</name>
    <name type="common">Mediterranean mussel</name>
    <dbReference type="NCBI Taxonomy" id="29158"/>
    <lineage>
        <taxon>Eukaryota</taxon>
        <taxon>Metazoa</taxon>
        <taxon>Spiralia</taxon>
        <taxon>Lophotrochozoa</taxon>
        <taxon>Mollusca</taxon>
        <taxon>Bivalvia</taxon>
        <taxon>Autobranchia</taxon>
        <taxon>Pteriomorphia</taxon>
        <taxon>Mytilida</taxon>
        <taxon>Mytiloidea</taxon>
        <taxon>Mytilidae</taxon>
        <taxon>Mytilinae</taxon>
        <taxon>Mytilus</taxon>
    </lineage>
</organism>
<dbReference type="InterPro" id="IPR006029">
    <property type="entry name" value="Neurotrans-gated_channel_TM"/>
</dbReference>
<keyword evidence="4 5" id="KW-0472">Membrane</keyword>
<dbReference type="InterPro" id="IPR006201">
    <property type="entry name" value="Neur_channel"/>
</dbReference>
<evidence type="ECO:0000256" key="1">
    <source>
        <dbReference type="ARBA" id="ARBA00004141"/>
    </source>
</evidence>
<dbReference type="Gene3D" id="1.20.58.390">
    <property type="entry name" value="Neurotransmitter-gated ion-channel transmembrane domain"/>
    <property type="match status" value="1"/>
</dbReference>
<dbReference type="PROSITE" id="PS51257">
    <property type="entry name" value="PROKAR_LIPOPROTEIN"/>
    <property type="match status" value="1"/>
</dbReference>
<dbReference type="InterPro" id="IPR038050">
    <property type="entry name" value="Neuro_actylchol_rec"/>
</dbReference>
<keyword evidence="6" id="KW-0732">Signal</keyword>
<feature type="transmembrane region" description="Helical" evidence="5">
    <location>
        <begin position="236"/>
        <end position="259"/>
    </location>
</feature>
<keyword evidence="2 5" id="KW-0812">Transmembrane</keyword>
<dbReference type="Pfam" id="PF02931">
    <property type="entry name" value="Neur_chan_LBD"/>
    <property type="match status" value="1"/>
</dbReference>
<evidence type="ECO:0000313" key="9">
    <source>
        <dbReference type="EMBL" id="VDH98730.1"/>
    </source>
</evidence>
<comment type="subcellular location">
    <subcellularLocation>
        <location evidence="1">Membrane</location>
        <topology evidence="1">Multi-pass membrane protein</topology>
    </subcellularLocation>
</comment>
<reference evidence="9" key="1">
    <citation type="submission" date="2018-11" db="EMBL/GenBank/DDBJ databases">
        <authorList>
            <person name="Alioto T."/>
            <person name="Alioto T."/>
        </authorList>
    </citation>
    <scope>NUCLEOTIDE SEQUENCE</scope>
</reference>
<evidence type="ECO:0000256" key="4">
    <source>
        <dbReference type="ARBA" id="ARBA00023136"/>
    </source>
</evidence>
<evidence type="ECO:0008006" key="11">
    <source>
        <dbReference type="Google" id="ProtNLM"/>
    </source>
</evidence>
<evidence type="ECO:0000256" key="2">
    <source>
        <dbReference type="ARBA" id="ARBA00022692"/>
    </source>
</evidence>
<feature type="transmembrane region" description="Helical" evidence="5">
    <location>
        <begin position="297"/>
        <end position="324"/>
    </location>
</feature>
<evidence type="ECO:0000256" key="6">
    <source>
        <dbReference type="SAM" id="SignalP"/>
    </source>
</evidence>
<dbReference type="Gene3D" id="2.70.170.10">
    <property type="entry name" value="Neurotransmitter-gated ion-channel ligand-binding domain"/>
    <property type="match status" value="1"/>
</dbReference>
<dbReference type="InterPro" id="IPR036734">
    <property type="entry name" value="Neur_chan_lig-bd_sf"/>
</dbReference>
<feature type="signal peptide" evidence="6">
    <location>
        <begin position="1"/>
        <end position="27"/>
    </location>
</feature>
<dbReference type="SUPFAM" id="SSF63712">
    <property type="entry name" value="Nicotinic receptor ligand binding domain-like"/>
    <property type="match status" value="1"/>
</dbReference>
<feature type="domain" description="Neurotransmitter-gated ion-channel transmembrane" evidence="8">
    <location>
        <begin position="245"/>
        <end position="330"/>
    </location>
</feature>
<evidence type="ECO:0000256" key="3">
    <source>
        <dbReference type="ARBA" id="ARBA00022989"/>
    </source>
</evidence>
<dbReference type="AlphaFoldDB" id="A0A8B6C2N9"/>
<dbReference type="InterPro" id="IPR006202">
    <property type="entry name" value="Neur_chan_lig-bd"/>
</dbReference>
<comment type="caution">
    <text evidence="9">The sequence shown here is derived from an EMBL/GenBank/DDBJ whole genome shotgun (WGS) entry which is preliminary data.</text>
</comment>
<dbReference type="EMBL" id="UYJE01001055">
    <property type="protein sequence ID" value="VDH98730.1"/>
    <property type="molecule type" value="Genomic_DNA"/>
</dbReference>
<feature type="transmembrane region" description="Helical" evidence="5">
    <location>
        <begin position="271"/>
        <end position="291"/>
    </location>
</feature>
<evidence type="ECO:0000313" key="10">
    <source>
        <dbReference type="Proteomes" id="UP000596742"/>
    </source>
</evidence>
<accession>A0A8B6C2N9</accession>
<dbReference type="PRINTS" id="PR00252">
    <property type="entry name" value="NRIONCHANNEL"/>
</dbReference>
<dbReference type="SUPFAM" id="SSF90112">
    <property type="entry name" value="Neurotransmitter-gated ion-channel transmembrane pore"/>
    <property type="match status" value="1"/>
</dbReference>
<dbReference type="GO" id="GO:0004888">
    <property type="term" value="F:transmembrane signaling receptor activity"/>
    <property type="evidence" value="ECO:0007669"/>
    <property type="project" value="InterPro"/>
</dbReference>
<dbReference type="Pfam" id="PF02932">
    <property type="entry name" value="Neur_chan_memb"/>
    <property type="match status" value="1"/>
</dbReference>
<feature type="chain" id="PRO_5032286340" description="CHRNN" evidence="6">
    <location>
        <begin position="28"/>
        <end position="405"/>
    </location>
</feature>
<dbReference type="FunFam" id="2.70.170.10:FF:000028">
    <property type="entry name" value="AcetylCholine Receptor"/>
    <property type="match status" value="1"/>
</dbReference>
<dbReference type="Proteomes" id="UP000596742">
    <property type="component" value="Unassembled WGS sequence"/>
</dbReference>